<keyword evidence="1" id="KW-0479">Metal-binding</keyword>
<dbReference type="PANTHER" id="PTHR42647">
    <property type="entry name" value="SBP (S-RIBONUCLEASE BINDING PROTEIN) FAMILY PROTEIN"/>
    <property type="match status" value="1"/>
</dbReference>
<keyword evidence="7" id="KW-1185">Reference proteome</keyword>
<dbReference type="PIRSF" id="PIRSF036836">
    <property type="entry name" value="RNase_bind_SBP1"/>
    <property type="match status" value="1"/>
</dbReference>
<evidence type="ECO:0000256" key="3">
    <source>
        <dbReference type="ARBA" id="ARBA00022833"/>
    </source>
</evidence>
<dbReference type="GO" id="GO:0008270">
    <property type="term" value="F:zinc ion binding"/>
    <property type="evidence" value="ECO:0007669"/>
    <property type="project" value="UniProtKB-KW"/>
</dbReference>
<keyword evidence="2 4" id="KW-0863">Zinc-finger</keyword>
<evidence type="ECO:0000313" key="7">
    <source>
        <dbReference type="Proteomes" id="UP000834106"/>
    </source>
</evidence>
<dbReference type="Pfam" id="PF13920">
    <property type="entry name" value="zf-C3HC4_3"/>
    <property type="match status" value="1"/>
</dbReference>
<gene>
    <name evidence="6" type="ORF">FPE_LOCUS17261</name>
</gene>
<keyword evidence="3" id="KW-0862">Zinc</keyword>
<dbReference type="InterPro" id="IPR013083">
    <property type="entry name" value="Znf_RING/FYVE/PHD"/>
</dbReference>
<evidence type="ECO:0000256" key="1">
    <source>
        <dbReference type="ARBA" id="ARBA00022723"/>
    </source>
</evidence>
<sequence>MAIQLQLYSGNLEFPLNGDQDFMENSCGSNQFFLNTQQQQFMQLQNLSQKNQNFLLDSSFSGSLVNEIEKQRLEIDQFVTLQNRRLRLDLQELRKQQMSYFLKKSELNMQFLLKQKDEEIARAVNRAMELENFVKRMVIENQMWQRVAKDNEAMVMSLKNTIEHLRESPNVAEDAESRCDIIEYVEENGEQKMSNMVCQSCNSRNSSVIILPCRHLCSCKDCDSFLKSCPVCKTAKKASIEAMF</sequence>
<feature type="domain" description="RING-type" evidence="5">
    <location>
        <begin position="198"/>
        <end position="233"/>
    </location>
</feature>
<reference evidence="6" key="1">
    <citation type="submission" date="2023-05" db="EMBL/GenBank/DDBJ databases">
        <authorList>
            <person name="Huff M."/>
        </authorList>
    </citation>
    <scope>NUCLEOTIDE SEQUENCE</scope>
</reference>
<protein>
    <recommendedName>
        <fullName evidence="5">RING-type domain-containing protein</fullName>
    </recommendedName>
</protein>
<dbReference type="PANTHER" id="PTHR42647:SF22">
    <property type="entry name" value="BOI-RELATED E3 UBIQUITIN-PROTEIN LIGASE 2-RELATED"/>
    <property type="match status" value="1"/>
</dbReference>
<dbReference type="Proteomes" id="UP000834106">
    <property type="component" value="Chromosome 10"/>
</dbReference>
<dbReference type="GO" id="GO:0004842">
    <property type="term" value="F:ubiquitin-protein transferase activity"/>
    <property type="evidence" value="ECO:0007669"/>
    <property type="project" value="TreeGrafter"/>
</dbReference>
<evidence type="ECO:0000256" key="2">
    <source>
        <dbReference type="ARBA" id="ARBA00022771"/>
    </source>
</evidence>
<dbReference type="InterPro" id="IPR001841">
    <property type="entry name" value="Znf_RING"/>
</dbReference>
<evidence type="ECO:0000256" key="4">
    <source>
        <dbReference type="PROSITE-ProRule" id="PRU00175"/>
    </source>
</evidence>
<dbReference type="AlphaFoldDB" id="A0AAD2DX24"/>
<evidence type="ECO:0000259" key="5">
    <source>
        <dbReference type="PROSITE" id="PS50089"/>
    </source>
</evidence>
<evidence type="ECO:0000313" key="6">
    <source>
        <dbReference type="EMBL" id="CAI9769029.1"/>
    </source>
</evidence>
<organism evidence="6 7">
    <name type="scientific">Fraxinus pennsylvanica</name>
    <dbReference type="NCBI Taxonomy" id="56036"/>
    <lineage>
        <taxon>Eukaryota</taxon>
        <taxon>Viridiplantae</taxon>
        <taxon>Streptophyta</taxon>
        <taxon>Embryophyta</taxon>
        <taxon>Tracheophyta</taxon>
        <taxon>Spermatophyta</taxon>
        <taxon>Magnoliopsida</taxon>
        <taxon>eudicotyledons</taxon>
        <taxon>Gunneridae</taxon>
        <taxon>Pentapetalae</taxon>
        <taxon>asterids</taxon>
        <taxon>lamiids</taxon>
        <taxon>Lamiales</taxon>
        <taxon>Oleaceae</taxon>
        <taxon>Oleeae</taxon>
        <taxon>Fraxinus</taxon>
    </lineage>
</organism>
<proteinExistence type="predicted"/>
<dbReference type="FunFam" id="3.30.40.10:FF:000239">
    <property type="entry name" value="probable BOI-related E3 ubiquitin-protein ligase 2"/>
    <property type="match status" value="1"/>
</dbReference>
<dbReference type="EMBL" id="OU503045">
    <property type="protein sequence ID" value="CAI9769029.1"/>
    <property type="molecule type" value="Genomic_DNA"/>
</dbReference>
<dbReference type="Gene3D" id="3.30.40.10">
    <property type="entry name" value="Zinc/RING finger domain, C3HC4 (zinc finger)"/>
    <property type="match status" value="1"/>
</dbReference>
<name>A0AAD2DX24_9LAMI</name>
<dbReference type="PROSITE" id="PS50089">
    <property type="entry name" value="ZF_RING_2"/>
    <property type="match status" value="1"/>
</dbReference>
<accession>A0AAD2DX24</accession>